<reference evidence="2" key="1">
    <citation type="submission" date="2020-08" db="EMBL/GenBank/DDBJ databases">
        <title>Genomic insights into the carbon and energy metabolism of the first obligate autotrophic acetogenic bacterium Aceticella autotrophica gen. nov., sp. nov.</title>
        <authorList>
            <person name="Toshchakov S.V."/>
            <person name="Elcheninov A.G."/>
            <person name="Kublanov I.V."/>
            <person name="Frolov E.N."/>
            <person name="Lebedinsky A.V."/>
        </authorList>
    </citation>
    <scope>NUCLEOTIDE SEQUENCE</scope>
    <source>
        <strain evidence="2">3443-3Ac</strain>
    </source>
</reference>
<gene>
    <name evidence="2" type="ORF">ACETAC_01515</name>
</gene>
<organism evidence="2 3">
    <name type="scientific">Aceticella autotrophica</name>
    <dbReference type="NCBI Taxonomy" id="2755338"/>
    <lineage>
        <taxon>Bacteria</taxon>
        <taxon>Bacillati</taxon>
        <taxon>Bacillota</taxon>
        <taxon>Clostridia</taxon>
        <taxon>Thermoanaerobacterales</taxon>
        <taxon>Thermoanaerobacteraceae</taxon>
        <taxon>Aceticella</taxon>
    </lineage>
</organism>
<evidence type="ECO:0000259" key="1">
    <source>
        <dbReference type="PROSITE" id="PS50943"/>
    </source>
</evidence>
<dbReference type="AlphaFoldDB" id="A0A975AW79"/>
<protein>
    <submittedName>
        <fullName evidence="2">Helix-turn-helix transcriptional regulator</fullName>
    </submittedName>
</protein>
<sequence length="109" mass="12871">MDTIGIYLRKLRIQQNLSLNDVFDLTGITTTRLNRIERGQVKEPSPIVLKKLSDLYNADLINLYKMAGYLEVKNINERVFPFQNYEVLDNEECAYIQQTIDFFVKKNHR</sequence>
<dbReference type="CDD" id="cd00093">
    <property type="entry name" value="HTH_XRE"/>
    <property type="match status" value="1"/>
</dbReference>
<dbReference type="KEGG" id="aaut:ACETAC_01515"/>
<dbReference type="RefSeq" id="WP_284680323.1">
    <property type="nucleotide sequence ID" value="NZ_CP060096.1"/>
</dbReference>
<keyword evidence="3" id="KW-1185">Reference proteome</keyword>
<name>A0A975AW79_9THEO</name>
<evidence type="ECO:0000313" key="2">
    <source>
        <dbReference type="EMBL" id="QSZ27616.1"/>
    </source>
</evidence>
<dbReference type="EMBL" id="CP060096">
    <property type="protein sequence ID" value="QSZ27616.1"/>
    <property type="molecule type" value="Genomic_DNA"/>
</dbReference>
<dbReference type="InterPro" id="IPR010982">
    <property type="entry name" value="Lambda_DNA-bd_dom_sf"/>
</dbReference>
<dbReference type="Pfam" id="PF01381">
    <property type="entry name" value="HTH_3"/>
    <property type="match status" value="1"/>
</dbReference>
<feature type="domain" description="HTH cro/C1-type" evidence="1">
    <location>
        <begin position="8"/>
        <end position="63"/>
    </location>
</feature>
<dbReference type="PROSITE" id="PS50943">
    <property type="entry name" value="HTH_CROC1"/>
    <property type="match status" value="1"/>
</dbReference>
<dbReference type="SUPFAM" id="SSF47413">
    <property type="entry name" value="lambda repressor-like DNA-binding domains"/>
    <property type="match status" value="1"/>
</dbReference>
<dbReference type="Gene3D" id="1.10.260.40">
    <property type="entry name" value="lambda repressor-like DNA-binding domains"/>
    <property type="match status" value="1"/>
</dbReference>
<evidence type="ECO:0000313" key="3">
    <source>
        <dbReference type="Proteomes" id="UP000671913"/>
    </source>
</evidence>
<proteinExistence type="predicted"/>
<dbReference type="SMART" id="SM00530">
    <property type="entry name" value="HTH_XRE"/>
    <property type="match status" value="1"/>
</dbReference>
<accession>A0A975AW79</accession>
<dbReference type="Proteomes" id="UP000671913">
    <property type="component" value="Chromosome"/>
</dbReference>
<dbReference type="InterPro" id="IPR001387">
    <property type="entry name" value="Cro/C1-type_HTH"/>
</dbReference>
<dbReference type="GO" id="GO:0003677">
    <property type="term" value="F:DNA binding"/>
    <property type="evidence" value="ECO:0007669"/>
    <property type="project" value="InterPro"/>
</dbReference>